<comment type="caution">
    <text evidence="2">The sequence shown here is derived from an EMBL/GenBank/DDBJ whole genome shotgun (WGS) entry which is preliminary data.</text>
</comment>
<evidence type="ECO:0000313" key="2">
    <source>
        <dbReference type="EMBL" id="OGE47366.1"/>
    </source>
</evidence>
<dbReference type="Proteomes" id="UP000177622">
    <property type="component" value="Unassembled WGS sequence"/>
</dbReference>
<sequence length="215" mass="23773">MGAALSAPSLEENTGRKGKRRQRPISKRAAELHQIAARRTRHRQQRIWAVLPASPPPLHLRELDPQVRRILRQMQQLEIARRHTSADSSTAEDGPQHLPSRVCNNPDSLAKHQNPPPTSSLASRPMGRKPFGRSIGISLGQMFGAPGTVNNRRFSASTGLLSQPIGLAFTFRIAAGLHLAGQSFAPRPGSGPRRPYQLYLGRMFTSTDDHKTVHR</sequence>
<gene>
    <name evidence="2" type="ORF">PENARI_c047G00264</name>
</gene>
<accession>A0A1F5L2T6</accession>
<proteinExistence type="predicted"/>
<dbReference type="RefSeq" id="XP_022482825.1">
    <property type="nucleotide sequence ID" value="XM_022637305.1"/>
</dbReference>
<dbReference type="AlphaFoldDB" id="A0A1F5L2T6"/>
<organism evidence="2 3">
    <name type="scientific">Penicillium arizonense</name>
    <dbReference type="NCBI Taxonomy" id="1835702"/>
    <lineage>
        <taxon>Eukaryota</taxon>
        <taxon>Fungi</taxon>
        <taxon>Dikarya</taxon>
        <taxon>Ascomycota</taxon>
        <taxon>Pezizomycotina</taxon>
        <taxon>Eurotiomycetes</taxon>
        <taxon>Eurotiomycetidae</taxon>
        <taxon>Eurotiales</taxon>
        <taxon>Aspergillaceae</taxon>
        <taxon>Penicillium</taxon>
    </lineage>
</organism>
<dbReference type="EMBL" id="LXJU01000047">
    <property type="protein sequence ID" value="OGE47366.1"/>
    <property type="molecule type" value="Genomic_DNA"/>
</dbReference>
<reference evidence="2 3" key="1">
    <citation type="journal article" date="2016" name="Sci. Rep.">
        <title>Penicillium arizonense, a new, genome sequenced fungal species, reveals a high chemical diversity in secreted metabolites.</title>
        <authorList>
            <person name="Grijseels S."/>
            <person name="Nielsen J.C."/>
            <person name="Randelovic M."/>
            <person name="Nielsen J."/>
            <person name="Nielsen K.F."/>
            <person name="Workman M."/>
            <person name="Frisvad J.C."/>
        </authorList>
    </citation>
    <scope>NUCLEOTIDE SEQUENCE [LARGE SCALE GENOMIC DNA]</scope>
    <source>
        <strain evidence="2 3">CBS 141311</strain>
    </source>
</reference>
<evidence type="ECO:0000313" key="3">
    <source>
        <dbReference type="Proteomes" id="UP000177622"/>
    </source>
</evidence>
<feature type="compositionally biased region" description="Basic residues" evidence="1">
    <location>
        <begin position="16"/>
        <end position="26"/>
    </location>
</feature>
<protein>
    <submittedName>
        <fullName evidence="2">Uncharacterized protein</fullName>
    </submittedName>
</protein>
<dbReference type="OrthoDB" id="4368029at2759"/>
<evidence type="ECO:0000256" key="1">
    <source>
        <dbReference type="SAM" id="MobiDB-lite"/>
    </source>
</evidence>
<keyword evidence="3" id="KW-1185">Reference proteome</keyword>
<feature type="region of interest" description="Disordered" evidence="1">
    <location>
        <begin position="79"/>
        <end position="133"/>
    </location>
</feature>
<feature type="region of interest" description="Disordered" evidence="1">
    <location>
        <begin position="1"/>
        <end position="29"/>
    </location>
</feature>
<name>A0A1F5L2T6_PENAI</name>
<dbReference type="GeneID" id="34582039"/>